<dbReference type="PANTHER" id="PTHR33508:SF1">
    <property type="entry name" value="UPF0056 MEMBRANE PROTEIN YHCE"/>
    <property type="match status" value="1"/>
</dbReference>
<keyword evidence="6 7" id="KW-0472">Membrane</keyword>
<evidence type="ECO:0000256" key="6">
    <source>
        <dbReference type="ARBA" id="ARBA00023136"/>
    </source>
</evidence>
<sequence length="226" mass="23948">MTNPCAELAACERGVMETHAAFFLTSAISLFVIVDPPGNIFPFLALSADFPPGKARALAAQACLYGFLILSSFVCLGRLILDLFGITLPAFQIAGGLVLFRIAFDMLEARGHFTRLDTSSSLVATDYRDIALVPLAMPLLSGPGAISTVLVLTARSQNRTEDALVVAAAALVMLLTFLIFCFASALLGFFKESGLRLLTRLMGLILAALAVQFVLTGIKAAFPSLG</sequence>
<dbReference type="GO" id="GO:0005886">
    <property type="term" value="C:plasma membrane"/>
    <property type="evidence" value="ECO:0007669"/>
    <property type="project" value="UniProtKB-SubCell"/>
</dbReference>
<feature type="transmembrane region" description="Helical" evidence="7">
    <location>
        <begin position="20"/>
        <end position="46"/>
    </location>
</feature>
<keyword evidence="3" id="KW-1003">Cell membrane</keyword>
<feature type="transmembrane region" description="Helical" evidence="7">
    <location>
        <begin position="164"/>
        <end position="189"/>
    </location>
</feature>
<accession>A0A7C5EV15</accession>
<name>A0A7C5EV15_9BACT</name>
<comment type="subcellular location">
    <subcellularLocation>
        <location evidence="1 7">Cell membrane</location>
        <topology evidence="1 7">Multi-pass membrane protein</topology>
    </subcellularLocation>
</comment>
<evidence type="ECO:0000256" key="2">
    <source>
        <dbReference type="ARBA" id="ARBA00009784"/>
    </source>
</evidence>
<proteinExistence type="inferred from homology"/>
<reference evidence="8" key="1">
    <citation type="journal article" date="2020" name="mSystems">
        <title>Genome- and Community-Level Interaction Insights into Carbon Utilization and Element Cycling Functions of Hydrothermarchaeota in Hydrothermal Sediment.</title>
        <authorList>
            <person name="Zhou Z."/>
            <person name="Liu Y."/>
            <person name="Xu W."/>
            <person name="Pan J."/>
            <person name="Luo Z.H."/>
            <person name="Li M."/>
        </authorList>
    </citation>
    <scope>NUCLEOTIDE SEQUENCE [LARGE SCALE GENOMIC DNA]</scope>
    <source>
        <strain evidence="8">SpSt-853</strain>
    </source>
</reference>
<feature type="transmembrane region" description="Helical" evidence="7">
    <location>
        <begin position="201"/>
        <end position="222"/>
    </location>
</feature>
<feature type="transmembrane region" description="Helical" evidence="7">
    <location>
        <begin position="130"/>
        <end position="152"/>
    </location>
</feature>
<evidence type="ECO:0000256" key="3">
    <source>
        <dbReference type="ARBA" id="ARBA00022475"/>
    </source>
</evidence>
<evidence type="ECO:0000256" key="1">
    <source>
        <dbReference type="ARBA" id="ARBA00004651"/>
    </source>
</evidence>
<evidence type="ECO:0000313" key="8">
    <source>
        <dbReference type="EMBL" id="HGZ10605.1"/>
    </source>
</evidence>
<dbReference type="NCBIfam" id="TIGR00427">
    <property type="entry name" value="NAAT family transporter"/>
    <property type="match status" value="1"/>
</dbReference>
<dbReference type="PANTHER" id="PTHR33508">
    <property type="entry name" value="UPF0056 MEMBRANE PROTEIN YHCE"/>
    <property type="match status" value="1"/>
</dbReference>
<feature type="transmembrane region" description="Helical" evidence="7">
    <location>
        <begin position="58"/>
        <end position="80"/>
    </location>
</feature>
<dbReference type="Pfam" id="PF01914">
    <property type="entry name" value="MarC"/>
    <property type="match status" value="1"/>
</dbReference>
<comment type="similarity">
    <text evidence="2 7">Belongs to the UPF0056 (MarC) family.</text>
</comment>
<comment type="caution">
    <text evidence="8">The sequence shown here is derived from an EMBL/GenBank/DDBJ whole genome shotgun (WGS) entry which is preliminary data.</text>
</comment>
<keyword evidence="4 7" id="KW-0812">Transmembrane</keyword>
<dbReference type="EMBL" id="DTKJ01000002">
    <property type="protein sequence ID" value="HGZ10605.1"/>
    <property type="molecule type" value="Genomic_DNA"/>
</dbReference>
<dbReference type="AlphaFoldDB" id="A0A7C5EV15"/>
<evidence type="ECO:0000256" key="7">
    <source>
        <dbReference type="RuleBase" id="RU362048"/>
    </source>
</evidence>
<dbReference type="InterPro" id="IPR002771">
    <property type="entry name" value="Multi_antbiot-R_MarC"/>
</dbReference>
<gene>
    <name evidence="8" type="ORF">ENW48_00100</name>
</gene>
<organism evidence="8">
    <name type="scientific">Desulfobacca acetoxidans</name>
    <dbReference type="NCBI Taxonomy" id="60893"/>
    <lineage>
        <taxon>Bacteria</taxon>
        <taxon>Pseudomonadati</taxon>
        <taxon>Thermodesulfobacteriota</taxon>
        <taxon>Desulfobaccia</taxon>
        <taxon>Desulfobaccales</taxon>
        <taxon>Desulfobaccaceae</taxon>
        <taxon>Desulfobacca</taxon>
    </lineage>
</organism>
<evidence type="ECO:0000256" key="4">
    <source>
        <dbReference type="ARBA" id="ARBA00022692"/>
    </source>
</evidence>
<feature type="transmembrane region" description="Helical" evidence="7">
    <location>
        <begin position="86"/>
        <end position="104"/>
    </location>
</feature>
<evidence type="ECO:0000256" key="5">
    <source>
        <dbReference type="ARBA" id="ARBA00022989"/>
    </source>
</evidence>
<keyword evidence="5 7" id="KW-1133">Transmembrane helix</keyword>
<protein>
    <recommendedName>
        <fullName evidence="7">UPF0056 membrane protein</fullName>
    </recommendedName>
</protein>